<name>A0A410P0A3_BREDI</name>
<proteinExistence type="predicted"/>
<dbReference type="EMBL" id="CP035093">
    <property type="protein sequence ID" value="QAT15543.1"/>
    <property type="molecule type" value="Genomic_DNA"/>
</dbReference>
<accession>A0A410P0A3</accession>
<keyword evidence="4" id="KW-1185">Reference proteome</keyword>
<reference evidence="1 3" key="1">
    <citation type="submission" date="2019-01" db="EMBL/GenBank/DDBJ databases">
        <title>Brevundimonas diminuta Genome sequencing and assembly.</title>
        <authorList>
            <person name="Chen H."/>
        </authorList>
    </citation>
    <scope>NUCLEOTIDE SEQUENCE [LARGE SCALE GENOMIC DNA]</scope>
    <source>
        <strain evidence="1">ATCC</strain>
        <strain evidence="3">ATCC(B) 19146</strain>
    </source>
</reference>
<evidence type="ECO:0000313" key="4">
    <source>
        <dbReference type="Proteomes" id="UP000596117"/>
    </source>
</evidence>
<dbReference type="KEGG" id="bdm:EQG53_15000"/>
<dbReference type="RefSeq" id="WP_128720301.1">
    <property type="nucleotide sequence ID" value="NZ_BJNC01000037.1"/>
</dbReference>
<dbReference type="EMBL" id="CP066026">
    <property type="protein sequence ID" value="QQB90240.1"/>
    <property type="molecule type" value="Genomic_DNA"/>
</dbReference>
<dbReference type="Proteomes" id="UP000287388">
    <property type="component" value="Chromosome"/>
</dbReference>
<evidence type="ECO:0000313" key="3">
    <source>
        <dbReference type="Proteomes" id="UP000287388"/>
    </source>
</evidence>
<evidence type="ECO:0000313" key="1">
    <source>
        <dbReference type="EMBL" id="QAT15543.1"/>
    </source>
</evidence>
<protein>
    <submittedName>
        <fullName evidence="1">Uncharacterized protein</fullName>
    </submittedName>
</protein>
<reference evidence="2 4" key="2">
    <citation type="submission" date="2020-12" db="EMBL/GenBank/DDBJ databases">
        <title>FDA dAtabase for Regulatory Grade micrObial Sequences (FDA-ARGOS): Supporting development and validation of Infectious Disease Dx tests.</title>
        <authorList>
            <person name="Kerrigan L."/>
            <person name="Long C."/>
            <person name="Tallon L."/>
            <person name="Sadzewicz L."/>
            <person name="Zhao X."/>
            <person name="Boylan J."/>
            <person name="Ott S."/>
            <person name="Bowen H."/>
            <person name="Vavikolanu K."/>
            <person name="Mehta A."/>
            <person name="Aluvathingal J."/>
            <person name="Nadendla S."/>
            <person name="Yan Y."/>
            <person name="Sichtig H."/>
        </authorList>
    </citation>
    <scope>NUCLEOTIDE SEQUENCE [LARGE SCALE GENOMIC DNA]</scope>
    <source>
        <strain evidence="2 4">FDAARGOS_1026</strain>
    </source>
</reference>
<evidence type="ECO:0000313" key="2">
    <source>
        <dbReference type="EMBL" id="QQB90240.1"/>
    </source>
</evidence>
<organism evidence="1 3">
    <name type="scientific">Brevundimonas diminuta</name>
    <name type="common">Pseudomonas diminuta</name>
    <dbReference type="NCBI Taxonomy" id="293"/>
    <lineage>
        <taxon>Bacteria</taxon>
        <taxon>Pseudomonadati</taxon>
        <taxon>Pseudomonadota</taxon>
        <taxon>Alphaproteobacteria</taxon>
        <taxon>Caulobacterales</taxon>
        <taxon>Caulobacteraceae</taxon>
        <taxon>Brevundimonas</taxon>
    </lineage>
</organism>
<dbReference type="Proteomes" id="UP000596117">
    <property type="component" value="Chromosome"/>
</dbReference>
<dbReference type="AlphaFoldDB" id="A0A410P0A3"/>
<gene>
    <name evidence="1" type="ORF">EQG53_15000</name>
    <name evidence="2" type="ORF">I6H83_07450</name>
</gene>
<sequence length="1251" mass="137731">MRAPRIPIDIQAYLAQFEPPATPEDALSKLPRLASRLKNRDFAGSAAMVAGLATERAFHAHQVRLDWAIRILSASATGSRPMDRVALDRLLNEDFPKLQLHAQEDPLEQPFVGRVVTRHGAFHLLAGVFDQSAAFTDLIVSAFEVLPGPETAGPMARALALLRLSDALLERAQEDVWSLGPDTPVAKVKLPSPADLTLLAARAHFSEMDLVKRGINPGLLESFRLTEADLPLVAASPVGASPLDRRPLWRSGEDWIVLAPGSISVAVRSCLIDAVVELKLQRAMAMRMLSIQHDRLTECGFLKDGPEAIVDHGGQPALDRLIELSPGRFCHVLETVDGFDGWPERGLGSDTACPPAHEAAFARSVAEARSAARGSDDFREGFTLWLAGGWGAGRNLSARLIDRFPDWPVTIIEPGDACILGLGESGELRDVMRLESVRRRVASDGYELHHPGTWLNFYAYWLENNHDLLPSQLDLEPPANIQFGLLRQAEIRADGYKRWDRTALPHPRFGWGTMSRMERMPFSGDLEPIYASFDGLHRQRLIGAAVDPSGVAWIEGGGEADRETVYQSWHAALLWWLRIWPVWARWSGEAFSLIDLVLSVDPIPMEDWTAVTDARIDAALRIWREPEGVVRLHLGQDWHHGAMRPDNRSEWSLAAALLEAAAAGLGRNLDRATAIELVRDVTSADVRHRHAHEVARVIEALGAAGVVQPFRRMSHTAMTSEKYGSVWRVRPRDAPSEVRGVEDCVALVRACIAREVTDLRAMVARYDRAGLVAAALGAQQAAMLEARTWETTARATRAIHGVERDLNFSQEQRNHIHSVLRCSSLIAEFGQVDAALSGGLAVGHMDLEELQAKVMALIHVADMLPALISGQQAPLLRVSPSGDLQSDRRFSDTTLKATAIQLHAMDRLQADRNYDRRLERPAASEPDDDGLGSALKAEYGVPQDILREFPMGVAHLAIAGGSDIYVGRRSRLLADLAQDELLADADLAPLIDRLTLPTRNGWTDLPNSLAAGDFDVSKFDRPRSLIARPILALTEGPDPLLAVGPAVVERALVHNLSGALGGDLQNRFWSSLEMQRFASRQGARTGLEFNAEVAQAVGEQGLNSWSERTMSWCLNRKKSDEMDRLGDIDVLGVSEADNLVWVIEAKDLKLCRTLGEVARRLANYQGRTDEKGRPDALLKHLRRVAFLRANAVDLGKRLGLSQPPKVCGLVIVRSPQPMSQLTGKFYDDARVALLDHLEEIPWRAGWTLVGS</sequence>